<keyword evidence="11" id="KW-0472">Membrane</keyword>
<dbReference type="Gene3D" id="3.30.70.3270">
    <property type="match status" value="1"/>
</dbReference>
<evidence type="ECO:0000256" key="3">
    <source>
        <dbReference type="ARBA" id="ARBA00022719"/>
    </source>
</evidence>
<dbReference type="PROSITE" id="PS00198">
    <property type="entry name" value="4FE4S_FER_1"/>
    <property type="match status" value="2"/>
</dbReference>
<keyword evidence="3" id="KW-0874">Quinone</keyword>
<dbReference type="InterPro" id="IPR017896">
    <property type="entry name" value="4Fe4S_Fe-S-bd"/>
</dbReference>
<dbReference type="RefSeq" id="WP_167940721.1">
    <property type="nucleotide sequence ID" value="NZ_JAATJA010000001.1"/>
</dbReference>
<dbReference type="EMBL" id="JAATJA010000001">
    <property type="protein sequence ID" value="NJB67686.1"/>
    <property type="molecule type" value="Genomic_DNA"/>
</dbReference>
<evidence type="ECO:0000313" key="13">
    <source>
        <dbReference type="EMBL" id="NJB67686.1"/>
    </source>
</evidence>
<keyword evidence="14" id="KW-1185">Reference proteome</keyword>
<dbReference type="PANTHER" id="PTHR10849:SF24">
    <property type="entry name" value="NADH-QUINONE OXIDOREDUCTASE SUBUNIT I 2"/>
    <property type="match status" value="1"/>
</dbReference>
<name>A0A846QFW2_9BACT</name>
<sequence length="185" mass="20263">MNACKTVKAVSDTVKGLWSLVVGLKVTGKNYVSPQLTIHYPRKTVDNIETYHGHIELVGKPKEPAVPRCICCMLCVTSCPSGCITVVKQKEPKEPARASADAPKEMLGEVGEKKAPPMAKPAKTPSRWKLNYNLCSLCGTCVEVCPVKSIRFSNDVYIAGYSQDDFVYDLLARLREQAGEGEGDR</sequence>
<keyword evidence="2" id="KW-0004">4Fe-4S</keyword>
<dbReference type="Pfam" id="PF12838">
    <property type="entry name" value="Fer4_7"/>
    <property type="match status" value="1"/>
</dbReference>
<organism evidence="13 14">
    <name type="scientific">Desulfobaculum xiamenense</name>
    <dbReference type="NCBI Taxonomy" id="995050"/>
    <lineage>
        <taxon>Bacteria</taxon>
        <taxon>Pseudomonadati</taxon>
        <taxon>Thermodesulfobacteriota</taxon>
        <taxon>Desulfovibrionia</taxon>
        <taxon>Desulfovibrionales</taxon>
        <taxon>Desulfovibrionaceae</taxon>
        <taxon>Desulfobaculum</taxon>
    </lineage>
</organism>
<evidence type="ECO:0000256" key="10">
    <source>
        <dbReference type="ARBA" id="ARBA00023075"/>
    </source>
</evidence>
<evidence type="ECO:0000256" key="4">
    <source>
        <dbReference type="ARBA" id="ARBA00022723"/>
    </source>
</evidence>
<dbReference type="SUPFAM" id="SSF46548">
    <property type="entry name" value="alpha-helical ferredoxin"/>
    <property type="match status" value="1"/>
</dbReference>
<evidence type="ECO:0000256" key="7">
    <source>
        <dbReference type="ARBA" id="ARBA00023004"/>
    </source>
</evidence>
<keyword evidence="10" id="KW-0830">Ubiquinone</keyword>
<accession>A0A846QFW2</accession>
<dbReference type="AlphaFoldDB" id="A0A846QFW2"/>
<keyword evidence="6" id="KW-1278">Translocase</keyword>
<dbReference type="InterPro" id="IPR017900">
    <property type="entry name" value="4Fe4S_Fe_S_CS"/>
</dbReference>
<evidence type="ECO:0000259" key="12">
    <source>
        <dbReference type="PROSITE" id="PS51379"/>
    </source>
</evidence>
<comment type="caution">
    <text evidence="13">The sequence shown here is derived from an EMBL/GenBank/DDBJ whole genome shotgun (WGS) entry which is preliminary data.</text>
</comment>
<evidence type="ECO:0000256" key="2">
    <source>
        <dbReference type="ARBA" id="ARBA00022485"/>
    </source>
</evidence>
<feature type="domain" description="4Fe-4S ferredoxin-type" evidence="12">
    <location>
        <begin position="59"/>
        <end position="89"/>
    </location>
</feature>
<keyword evidence="8" id="KW-0411">Iron-sulfur</keyword>
<dbReference type="PROSITE" id="PS51379">
    <property type="entry name" value="4FE4S_FER_2"/>
    <property type="match status" value="2"/>
</dbReference>
<evidence type="ECO:0000256" key="9">
    <source>
        <dbReference type="ARBA" id="ARBA00023027"/>
    </source>
</evidence>
<evidence type="ECO:0000256" key="5">
    <source>
        <dbReference type="ARBA" id="ARBA00022737"/>
    </source>
</evidence>
<evidence type="ECO:0000256" key="6">
    <source>
        <dbReference type="ARBA" id="ARBA00022967"/>
    </source>
</evidence>
<dbReference type="InterPro" id="IPR010226">
    <property type="entry name" value="NADH_quinone_OxRdtase_chainI"/>
</dbReference>
<evidence type="ECO:0000256" key="8">
    <source>
        <dbReference type="ARBA" id="ARBA00023014"/>
    </source>
</evidence>
<dbReference type="GO" id="GO:0048038">
    <property type="term" value="F:quinone binding"/>
    <property type="evidence" value="ECO:0007669"/>
    <property type="project" value="UniProtKB-KW"/>
</dbReference>
<dbReference type="GO" id="GO:0046872">
    <property type="term" value="F:metal ion binding"/>
    <property type="evidence" value="ECO:0007669"/>
    <property type="project" value="UniProtKB-KW"/>
</dbReference>
<gene>
    <name evidence="13" type="ORF">GGQ74_001326</name>
</gene>
<evidence type="ECO:0000313" key="14">
    <source>
        <dbReference type="Proteomes" id="UP000580856"/>
    </source>
</evidence>
<proteinExistence type="predicted"/>
<feature type="domain" description="4Fe-4S ferredoxin-type" evidence="12">
    <location>
        <begin position="126"/>
        <end position="155"/>
    </location>
</feature>
<keyword evidence="7" id="KW-0408">Iron</keyword>
<evidence type="ECO:0000256" key="1">
    <source>
        <dbReference type="ARBA" id="ARBA00022475"/>
    </source>
</evidence>
<keyword evidence="5" id="KW-0677">Repeat</keyword>
<keyword evidence="1" id="KW-1003">Cell membrane</keyword>
<reference evidence="13 14" key="1">
    <citation type="submission" date="2020-03" db="EMBL/GenBank/DDBJ databases">
        <title>Genomic Encyclopedia of Type Strains, Phase IV (KMG-IV): sequencing the most valuable type-strain genomes for metagenomic binning, comparative biology and taxonomic classification.</title>
        <authorList>
            <person name="Goeker M."/>
        </authorList>
    </citation>
    <scope>NUCLEOTIDE SEQUENCE [LARGE SCALE GENOMIC DNA]</scope>
    <source>
        <strain evidence="13 14">DSM 24233</strain>
    </source>
</reference>
<dbReference type="GO" id="GO:0051539">
    <property type="term" value="F:4 iron, 4 sulfur cluster binding"/>
    <property type="evidence" value="ECO:0007669"/>
    <property type="project" value="UniProtKB-KW"/>
</dbReference>
<dbReference type="GO" id="GO:0016651">
    <property type="term" value="F:oxidoreductase activity, acting on NAD(P)H"/>
    <property type="evidence" value="ECO:0007669"/>
    <property type="project" value="InterPro"/>
</dbReference>
<protein>
    <submittedName>
        <fullName evidence="13">NADH-quinone oxidoreductase subunit I</fullName>
    </submittedName>
</protein>
<dbReference type="PANTHER" id="PTHR10849">
    <property type="entry name" value="NADH DEHYDROGENASE UBIQUINONE IRON-SULFUR PROTEIN 8, MITOCHONDRIAL"/>
    <property type="match status" value="1"/>
</dbReference>
<evidence type="ECO:0000256" key="11">
    <source>
        <dbReference type="ARBA" id="ARBA00023136"/>
    </source>
</evidence>
<keyword evidence="9" id="KW-0520">NAD</keyword>
<dbReference type="Proteomes" id="UP000580856">
    <property type="component" value="Unassembled WGS sequence"/>
</dbReference>
<dbReference type="GO" id="GO:0016020">
    <property type="term" value="C:membrane"/>
    <property type="evidence" value="ECO:0007669"/>
    <property type="project" value="InterPro"/>
</dbReference>
<keyword evidence="4" id="KW-0479">Metal-binding</keyword>